<feature type="transmembrane region" description="Helical" evidence="6">
    <location>
        <begin position="76"/>
        <end position="95"/>
    </location>
</feature>
<comment type="subcellular location">
    <subcellularLocation>
        <location evidence="1">Membrane</location>
        <topology evidence="1">Multi-pass membrane protein</topology>
    </subcellularLocation>
</comment>
<protein>
    <recommendedName>
        <fullName evidence="9">Rod shape-determining protein RodA</fullName>
    </recommendedName>
</protein>
<dbReference type="PANTHER" id="PTHR30474">
    <property type="entry name" value="CELL CYCLE PROTEIN"/>
    <property type="match status" value="1"/>
</dbReference>
<dbReference type="AlphaFoldDB" id="A0A1F6P8K7"/>
<feature type="transmembrane region" description="Helical" evidence="6">
    <location>
        <begin position="12"/>
        <end position="32"/>
    </location>
</feature>
<evidence type="ECO:0008006" key="9">
    <source>
        <dbReference type="Google" id="ProtNLM"/>
    </source>
</evidence>
<feature type="transmembrane region" description="Helical" evidence="6">
    <location>
        <begin position="101"/>
        <end position="126"/>
    </location>
</feature>
<dbReference type="GO" id="GO:0032153">
    <property type="term" value="C:cell division site"/>
    <property type="evidence" value="ECO:0007669"/>
    <property type="project" value="TreeGrafter"/>
</dbReference>
<evidence type="ECO:0000256" key="1">
    <source>
        <dbReference type="ARBA" id="ARBA00004141"/>
    </source>
</evidence>
<evidence type="ECO:0000256" key="6">
    <source>
        <dbReference type="SAM" id="Phobius"/>
    </source>
</evidence>
<dbReference type="PROSITE" id="PS00428">
    <property type="entry name" value="FTSW_RODA_SPOVE"/>
    <property type="match status" value="1"/>
</dbReference>
<gene>
    <name evidence="7" type="ORF">A2563_04950</name>
</gene>
<evidence type="ECO:0000256" key="3">
    <source>
        <dbReference type="ARBA" id="ARBA00022960"/>
    </source>
</evidence>
<dbReference type="EMBL" id="MFRA01000006">
    <property type="protein sequence ID" value="OGH92303.1"/>
    <property type="molecule type" value="Genomic_DNA"/>
</dbReference>
<keyword evidence="3" id="KW-0133">Cell shape</keyword>
<keyword evidence="2 6" id="KW-0812">Transmembrane</keyword>
<dbReference type="STRING" id="1798705.A2563_04950"/>
<reference evidence="7 8" key="1">
    <citation type="journal article" date="2016" name="Nat. Commun.">
        <title>Thousands of microbial genomes shed light on interconnected biogeochemical processes in an aquifer system.</title>
        <authorList>
            <person name="Anantharaman K."/>
            <person name="Brown C.T."/>
            <person name="Hug L.A."/>
            <person name="Sharon I."/>
            <person name="Castelle C.J."/>
            <person name="Probst A.J."/>
            <person name="Thomas B.C."/>
            <person name="Singh A."/>
            <person name="Wilkins M.J."/>
            <person name="Karaoz U."/>
            <person name="Brodie E.L."/>
            <person name="Williams K.H."/>
            <person name="Hubbard S.S."/>
            <person name="Banfield J.F."/>
        </authorList>
    </citation>
    <scope>NUCLEOTIDE SEQUENCE [LARGE SCALE GENOMIC DNA]</scope>
</reference>
<feature type="transmembrane region" description="Helical" evidence="6">
    <location>
        <begin position="336"/>
        <end position="356"/>
    </location>
</feature>
<evidence type="ECO:0000313" key="7">
    <source>
        <dbReference type="EMBL" id="OGH92303.1"/>
    </source>
</evidence>
<name>A0A1F6P8K7_9BACT</name>
<dbReference type="GO" id="GO:0005886">
    <property type="term" value="C:plasma membrane"/>
    <property type="evidence" value="ECO:0007669"/>
    <property type="project" value="TreeGrafter"/>
</dbReference>
<feature type="transmembrane region" description="Helical" evidence="6">
    <location>
        <begin position="302"/>
        <end position="324"/>
    </location>
</feature>
<keyword evidence="5 6" id="KW-0472">Membrane</keyword>
<evidence type="ECO:0000256" key="5">
    <source>
        <dbReference type="ARBA" id="ARBA00023136"/>
    </source>
</evidence>
<dbReference type="GO" id="GO:0015648">
    <property type="term" value="F:lipid-linked peptidoglycan transporter activity"/>
    <property type="evidence" value="ECO:0007669"/>
    <property type="project" value="TreeGrafter"/>
</dbReference>
<sequence>MLDLQKLSPRSFDWQLFVCVVFLVMMGLASVYSVDLSRGAELFYFKKQLLAFGIGLFFLFLASISQHILWRYLAKWWYLFSLALLAGVLIFGQTIRGTKGWFSIMGLSFQPVEMAKISLILIIAYIVSRFGRRFDRPLFFFGTGIVTFLFIGLIMLQPDLGSALLLGSVWFGMIWAVGARRLFLAGFVGMVAVLAIASWFLFLKPYQKDRVANFVNPGRDPLGSGYNIAQSNIAIGAGQFFGRGLGFGSQSQLRFLPEAQTDFVFSVIGEELGLAGVSAMLALFAVLFWRLIVIIRQSNDDFVATTATGILILFFVQLITNIGANLGLLPITGVTLPFVSYGGSSLVINLLLVGILESMMVRKY</sequence>
<dbReference type="PANTHER" id="PTHR30474:SF1">
    <property type="entry name" value="PEPTIDOGLYCAN GLYCOSYLTRANSFERASE MRDB"/>
    <property type="match status" value="1"/>
</dbReference>
<organism evidence="7 8">
    <name type="scientific">Candidatus Magasanikbacteria bacterium RIFOXYD1_FULL_40_23</name>
    <dbReference type="NCBI Taxonomy" id="1798705"/>
    <lineage>
        <taxon>Bacteria</taxon>
        <taxon>Candidatus Magasanikiibacteriota</taxon>
    </lineage>
</organism>
<dbReference type="Pfam" id="PF01098">
    <property type="entry name" value="FTSW_RODA_SPOVE"/>
    <property type="match status" value="1"/>
</dbReference>
<feature type="transmembrane region" description="Helical" evidence="6">
    <location>
        <begin position="272"/>
        <end position="295"/>
    </location>
</feature>
<evidence type="ECO:0000256" key="4">
    <source>
        <dbReference type="ARBA" id="ARBA00022989"/>
    </source>
</evidence>
<dbReference type="Proteomes" id="UP000176634">
    <property type="component" value="Unassembled WGS sequence"/>
</dbReference>
<feature type="transmembrane region" description="Helical" evidence="6">
    <location>
        <begin position="138"/>
        <end position="154"/>
    </location>
</feature>
<dbReference type="InterPro" id="IPR018365">
    <property type="entry name" value="Cell_cycle_FtsW-rel_CS"/>
</dbReference>
<proteinExistence type="predicted"/>
<feature type="transmembrane region" description="Helical" evidence="6">
    <location>
        <begin position="182"/>
        <end position="202"/>
    </location>
</feature>
<feature type="transmembrane region" description="Helical" evidence="6">
    <location>
        <begin position="44"/>
        <end position="64"/>
    </location>
</feature>
<accession>A0A1F6P8K7</accession>
<dbReference type="GO" id="GO:0051301">
    <property type="term" value="P:cell division"/>
    <property type="evidence" value="ECO:0007669"/>
    <property type="project" value="InterPro"/>
</dbReference>
<dbReference type="GO" id="GO:0008360">
    <property type="term" value="P:regulation of cell shape"/>
    <property type="evidence" value="ECO:0007669"/>
    <property type="project" value="UniProtKB-KW"/>
</dbReference>
<evidence type="ECO:0000313" key="8">
    <source>
        <dbReference type="Proteomes" id="UP000176634"/>
    </source>
</evidence>
<feature type="transmembrane region" description="Helical" evidence="6">
    <location>
        <begin position="160"/>
        <end position="177"/>
    </location>
</feature>
<evidence type="ECO:0000256" key="2">
    <source>
        <dbReference type="ARBA" id="ARBA00022692"/>
    </source>
</evidence>
<comment type="caution">
    <text evidence="7">The sequence shown here is derived from an EMBL/GenBank/DDBJ whole genome shotgun (WGS) entry which is preliminary data.</text>
</comment>
<dbReference type="InterPro" id="IPR001182">
    <property type="entry name" value="FtsW/RodA"/>
</dbReference>
<keyword evidence="4 6" id="KW-1133">Transmembrane helix</keyword>